<sequence length="592" mass="64876">MSQPLSPLVSLATSMHSQPGVYAVMLGSGVSTGAGLLTGWGVVTELVSRVAAAGGGDDEVEVARADPEAWWKQHGSGDLGYSTLLEQLAPSAAARQGLLAGFFEPGADDDAGALREPSRAHHAIAELMKRGSVRVIVTTNFDRLMEHALESIGISPQVIARPEAVNGMAPLAHAPATIIKLHGDYRDLGSRNTPAELSEYPDEWKRLLAQVFDEYGLVISGWSADWDHALVAALEDAPSRRYPLYWDQRSSRGDAAQRILAARDGRVLPASSADDLFGELVESLEALDRLSSPPLTTAMAVARLKRYLPDPVRRIDLHDLVMNTVDEVVDFITAQPVTAETVSVGFDVLDTMYAGYFATMEKLAPLLITGVWHDDGTHDSLWADVVQRLIDAGSTVPTHTFNSLYLAARLIPALASVALISITATRRGREGLLLSIVEEVDGPTQIGIDQRVNAAQVLHYGRVIVNEDNINGFTRWGGNKWLYPASHLFTAALRHYLIGLIPNKDDYEKAFRGFEYRLGLIQRLTSDRAISGEYVGEWAWRGEEPVAEIELRKVIDRGRGTAWEEFFTARELTVDAALTEHRAVIVKYQRWG</sequence>
<dbReference type="Proteomes" id="UP001230289">
    <property type="component" value="Unassembled WGS sequence"/>
</dbReference>
<proteinExistence type="predicted"/>
<evidence type="ECO:0000313" key="1">
    <source>
        <dbReference type="EMBL" id="MDQ4215069.1"/>
    </source>
</evidence>
<gene>
    <name evidence="1" type="ORF">RBR11_14190</name>
</gene>
<name>A0ABU0XIV1_9MICO</name>
<dbReference type="EMBL" id="JAVFCB010000008">
    <property type="protein sequence ID" value="MDQ4215069.1"/>
    <property type="molecule type" value="Genomic_DNA"/>
</dbReference>
<evidence type="ECO:0000313" key="2">
    <source>
        <dbReference type="Proteomes" id="UP001230289"/>
    </source>
</evidence>
<dbReference type="Gene3D" id="3.40.50.1220">
    <property type="entry name" value="TPP-binding domain"/>
    <property type="match status" value="1"/>
</dbReference>
<accession>A0ABU0XIV1</accession>
<keyword evidence="2" id="KW-1185">Reference proteome</keyword>
<protein>
    <submittedName>
        <fullName evidence="1">SIR2 family protein</fullName>
    </submittedName>
</protein>
<dbReference type="InterPro" id="IPR029035">
    <property type="entry name" value="DHS-like_NAD/FAD-binding_dom"/>
</dbReference>
<reference evidence="1 2" key="1">
    <citation type="submission" date="2023-08" db="EMBL/GenBank/DDBJ databases">
        <title>Microbacterium sp. nov., isolated from a waste landfill.</title>
        <authorList>
            <person name="Wen W."/>
        </authorList>
    </citation>
    <scope>NUCLEOTIDE SEQUENCE [LARGE SCALE GENOMIC DNA]</scope>
    <source>
        <strain evidence="1 2">ASV81</strain>
    </source>
</reference>
<dbReference type="RefSeq" id="WP_308490020.1">
    <property type="nucleotide sequence ID" value="NZ_JAVFCB010000008.1"/>
</dbReference>
<comment type="caution">
    <text evidence="1">The sequence shown here is derived from an EMBL/GenBank/DDBJ whole genome shotgun (WGS) entry which is preliminary data.</text>
</comment>
<dbReference type="Pfam" id="PF13289">
    <property type="entry name" value="SIR2_2"/>
    <property type="match status" value="1"/>
</dbReference>
<organism evidence="1 2">
    <name type="scientific">Microbacterium capsulatum</name>
    <dbReference type="NCBI Taxonomy" id="3041921"/>
    <lineage>
        <taxon>Bacteria</taxon>
        <taxon>Bacillati</taxon>
        <taxon>Actinomycetota</taxon>
        <taxon>Actinomycetes</taxon>
        <taxon>Micrococcales</taxon>
        <taxon>Microbacteriaceae</taxon>
        <taxon>Microbacterium</taxon>
    </lineage>
</organism>
<dbReference type="SUPFAM" id="SSF52467">
    <property type="entry name" value="DHS-like NAD/FAD-binding domain"/>
    <property type="match status" value="1"/>
</dbReference>